<evidence type="ECO:0000256" key="1">
    <source>
        <dbReference type="SAM" id="MobiDB-lite"/>
    </source>
</evidence>
<dbReference type="AlphaFoldDB" id="A0A0V0QLW9"/>
<dbReference type="OrthoDB" id="292332at2759"/>
<keyword evidence="3" id="KW-1185">Reference proteome</keyword>
<feature type="compositionally biased region" description="Basic and acidic residues" evidence="1">
    <location>
        <begin position="169"/>
        <end position="189"/>
    </location>
</feature>
<reference evidence="2 3" key="1">
    <citation type="journal article" date="2015" name="Sci. Rep.">
        <title>Genome of the facultative scuticociliatosis pathogen Pseudocohnilembus persalinus provides insight into its virulence through horizontal gene transfer.</title>
        <authorList>
            <person name="Xiong J."/>
            <person name="Wang G."/>
            <person name="Cheng J."/>
            <person name="Tian M."/>
            <person name="Pan X."/>
            <person name="Warren A."/>
            <person name="Jiang C."/>
            <person name="Yuan D."/>
            <person name="Miao W."/>
        </authorList>
    </citation>
    <scope>NUCLEOTIDE SEQUENCE [LARGE SCALE GENOMIC DNA]</scope>
    <source>
        <strain evidence="2">36N120E</strain>
    </source>
</reference>
<proteinExistence type="predicted"/>
<gene>
    <name evidence="2" type="ORF">PPERSA_08132</name>
</gene>
<sequence>MFEGLPFVQYEVFIRSNQQMQKIILTDILKMTVEKANIFKSTIFDRKKLVKCFKNLESYNQVKLNQSLETLVGSLETLIFLYVHDFKNDELEVFGQDPSQLIKHRKYQSKLYQDLNKCQIKPDPLQIYRQYQEEQEQKEKELRKQSQILKQNQSQSQNLDLQNTNVRNSEIKKEENKEQEKNEEQTENQKKNQKFLKYLVIPNEEEQALRDNLDLFDAFLELLKDLLEKFRSTLKLVKFKFKQDIQCMFLLKCSTFARYQMGESLETLIMNEEAIMNNNSVVPDNRAKVKLQKWKNPQQEQDFKKALIIGRSLPNFKETLEILTV</sequence>
<dbReference type="InParanoid" id="A0A0V0QLW9"/>
<accession>A0A0V0QLW9</accession>
<dbReference type="EMBL" id="LDAU01000145">
    <property type="protein sequence ID" value="KRX03057.1"/>
    <property type="molecule type" value="Genomic_DNA"/>
</dbReference>
<protein>
    <submittedName>
        <fullName evidence="2">Uncharacterized protein</fullName>
    </submittedName>
</protein>
<evidence type="ECO:0000313" key="3">
    <source>
        <dbReference type="Proteomes" id="UP000054937"/>
    </source>
</evidence>
<feature type="compositionally biased region" description="Low complexity" evidence="1">
    <location>
        <begin position="149"/>
        <end position="163"/>
    </location>
</feature>
<comment type="caution">
    <text evidence="2">The sequence shown here is derived from an EMBL/GenBank/DDBJ whole genome shotgun (WGS) entry which is preliminary data.</text>
</comment>
<feature type="region of interest" description="Disordered" evidence="1">
    <location>
        <begin position="149"/>
        <end position="189"/>
    </location>
</feature>
<dbReference type="OMA" id="RLFKHTE"/>
<dbReference type="Proteomes" id="UP000054937">
    <property type="component" value="Unassembled WGS sequence"/>
</dbReference>
<evidence type="ECO:0000313" key="2">
    <source>
        <dbReference type="EMBL" id="KRX03057.1"/>
    </source>
</evidence>
<name>A0A0V0QLW9_PSEPJ</name>
<organism evidence="2 3">
    <name type="scientific">Pseudocohnilembus persalinus</name>
    <name type="common">Ciliate</name>
    <dbReference type="NCBI Taxonomy" id="266149"/>
    <lineage>
        <taxon>Eukaryota</taxon>
        <taxon>Sar</taxon>
        <taxon>Alveolata</taxon>
        <taxon>Ciliophora</taxon>
        <taxon>Intramacronucleata</taxon>
        <taxon>Oligohymenophorea</taxon>
        <taxon>Scuticociliatia</taxon>
        <taxon>Philasterida</taxon>
        <taxon>Pseudocohnilembidae</taxon>
        <taxon>Pseudocohnilembus</taxon>
    </lineage>
</organism>